<evidence type="ECO:0000313" key="1">
    <source>
        <dbReference type="EMBL" id="KJU82980.1"/>
    </source>
</evidence>
<reference evidence="1 2" key="1">
    <citation type="submission" date="2015-02" db="EMBL/GenBank/DDBJ databases">
        <title>Single-cell genomics of uncultivated deep-branching MTB reveals a conserved set of magnetosome genes.</title>
        <authorList>
            <person name="Kolinko S."/>
            <person name="Richter M."/>
            <person name="Glockner F.O."/>
            <person name="Brachmann A."/>
            <person name="Schuler D."/>
        </authorList>
    </citation>
    <scope>NUCLEOTIDE SEQUENCE [LARGE SCALE GENOMIC DNA]</scope>
    <source>
        <strain evidence="1">TM-1</strain>
    </source>
</reference>
<proteinExistence type="predicted"/>
<dbReference type="EMBL" id="LACI01002099">
    <property type="protein sequence ID" value="KJU82980.1"/>
    <property type="molecule type" value="Genomic_DNA"/>
</dbReference>
<dbReference type="AlphaFoldDB" id="A0A0F3GM36"/>
<organism evidence="1 2">
    <name type="scientific">Candidatus Magnetobacterium bavaricum</name>
    <dbReference type="NCBI Taxonomy" id="29290"/>
    <lineage>
        <taxon>Bacteria</taxon>
        <taxon>Pseudomonadati</taxon>
        <taxon>Nitrospirota</taxon>
        <taxon>Thermodesulfovibrionia</taxon>
        <taxon>Thermodesulfovibrionales</taxon>
        <taxon>Candidatus Magnetobacteriaceae</taxon>
        <taxon>Candidatus Magnetobacterium</taxon>
    </lineage>
</organism>
<dbReference type="Proteomes" id="UP000033423">
    <property type="component" value="Unassembled WGS sequence"/>
</dbReference>
<comment type="caution">
    <text evidence="1">The sequence shown here is derived from an EMBL/GenBank/DDBJ whole genome shotgun (WGS) entry which is preliminary data.</text>
</comment>
<accession>A0A0F3GM36</accession>
<protein>
    <submittedName>
        <fullName evidence="1">Uncharacterized protein</fullName>
    </submittedName>
</protein>
<name>A0A0F3GM36_9BACT</name>
<gene>
    <name evidence="1" type="ORF">MBAV_004826</name>
</gene>
<sequence>MWAIFLFALTFSRNSQPCISGNRISRVMRSGCSLSAISRPFCAVEATIVLYPSDSN</sequence>
<keyword evidence="2" id="KW-1185">Reference proteome</keyword>
<evidence type="ECO:0000313" key="2">
    <source>
        <dbReference type="Proteomes" id="UP000033423"/>
    </source>
</evidence>